<keyword evidence="2" id="KW-1185">Reference proteome</keyword>
<organism evidence="1 2">
    <name type="scientific">Streptosporangium oxazolinicum</name>
    <dbReference type="NCBI Taxonomy" id="909287"/>
    <lineage>
        <taxon>Bacteria</taxon>
        <taxon>Bacillati</taxon>
        <taxon>Actinomycetota</taxon>
        <taxon>Actinomycetes</taxon>
        <taxon>Streptosporangiales</taxon>
        <taxon>Streptosporangiaceae</taxon>
        <taxon>Streptosporangium</taxon>
    </lineage>
</organism>
<protein>
    <submittedName>
        <fullName evidence="1">Uncharacterized protein</fullName>
    </submittedName>
</protein>
<accession>A0ABP8APR9</accession>
<dbReference type="EMBL" id="BAABAQ010000003">
    <property type="protein sequence ID" value="GAA4187241.1"/>
    <property type="molecule type" value="Genomic_DNA"/>
</dbReference>
<evidence type="ECO:0000313" key="1">
    <source>
        <dbReference type="EMBL" id="GAA4187241.1"/>
    </source>
</evidence>
<proteinExistence type="predicted"/>
<gene>
    <name evidence="1" type="ORF">GCM10022252_20430</name>
</gene>
<sequence length="96" mass="10227">MFADTWERALRVAGAPDGTRVFAGCPERVRVVARVRVFAGCPERVRVFAGGLERVRVVAGCPEARARVFAGRPEGTWTGARGGALAFAGAPEGTRR</sequence>
<dbReference type="Proteomes" id="UP001501251">
    <property type="component" value="Unassembled WGS sequence"/>
</dbReference>
<evidence type="ECO:0000313" key="2">
    <source>
        <dbReference type="Proteomes" id="UP001501251"/>
    </source>
</evidence>
<name>A0ABP8APR9_9ACTN</name>
<reference evidence="2" key="1">
    <citation type="journal article" date="2019" name="Int. J. Syst. Evol. Microbiol.">
        <title>The Global Catalogue of Microorganisms (GCM) 10K type strain sequencing project: providing services to taxonomists for standard genome sequencing and annotation.</title>
        <authorList>
            <consortium name="The Broad Institute Genomics Platform"/>
            <consortium name="The Broad Institute Genome Sequencing Center for Infectious Disease"/>
            <person name="Wu L."/>
            <person name="Ma J."/>
        </authorList>
    </citation>
    <scope>NUCLEOTIDE SEQUENCE [LARGE SCALE GENOMIC DNA]</scope>
    <source>
        <strain evidence="2">JCM 17388</strain>
    </source>
</reference>
<comment type="caution">
    <text evidence="1">The sequence shown here is derived from an EMBL/GenBank/DDBJ whole genome shotgun (WGS) entry which is preliminary data.</text>
</comment>